<evidence type="ECO:0000313" key="4">
    <source>
        <dbReference type="EMBL" id="ABR56726.1"/>
    </source>
</evidence>
<dbReference type="PROSITE" id="PS50975">
    <property type="entry name" value="ATP_GRASP"/>
    <property type="match status" value="1"/>
</dbReference>
<dbReference type="GO" id="GO:0005737">
    <property type="term" value="C:cytoplasm"/>
    <property type="evidence" value="ECO:0007669"/>
    <property type="project" value="TreeGrafter"/>
</dbReference>
<dbReference type="PANTHER" id="PTHR21621">
    <property type="entry name" value="RIBOSOMAL PROTEIN S6 MODIFICATION PROTEIN"/>
    <property type="match status" value="1"/>
</dbReference>
<dbReference type="eggNOG" id="arCOG01595">
    <property type="taxonomic scope" value="Archaea"/>
</dbReference>
<dbReference type="Pfam" id="PF02655">
    <property type="entry name" value="ATP-grasp_3"/>
    <property type="match status" value="1"/>
</dbReference>
<dbReference type="EMBL" id="CP000743">
    <property type="protein sequence ID" value="ABR56726.1"/>
    <property type="molecule type" value="Genomic_DNA"/>
</dbReference>
<evidence type="ECO:0000256" key="2">
    <source>
        <dbReference type="PROSITE-ProRule" id="PRU00409"/>
    </source>
</evidence>
<comment type="cofactor">
    <cofactor evidence="1">
        <name>Mn(2+)</name>
        <dbReference type="ChEBI" id="CHEBI:29035"/>
    </cofactor>
</comment>
<dbReference type="PROSITE" id="PS00867">
    <property type="entry name" value="CPSASE_2"/>
    <property type="match status" value="1"/>
</dbReference>
<sequence>MNILVVGVNTRPIANSAKKLGHTVYSASYYNPMDLNADVKEYIVDDNNHGHFYDHYDEKKLLNMAENIINNYHIDHVVIASGIFENANSKTPDWDVIGNTPKKIKTVSNKYNTSKKLENLGYDIPATYVAYNSKQIEKYLYTLNYIIIKTVYGSGGTGVHSLSLDNLDCDVHDAIDNLNLQYPVVVQEKIFSSSYSASFIGSNFLCFNKQLINNNMYVGNITPYKINNIDNVNKCIDSFKDIMSSFDLSGMNGIDFMVKDNVPVIIEINPRILGTFETIELSSNKNLMDLIIKYGGVNKRSSPELPRLINPNNQYLKKILFAKQKVISYIGAQNNSQNLKHINQVLQSHKFSKEKFGDIRICDIPKYGAIIEKNEPLATTIIKASVINDTIINNISKMVVNYEYDKRRCIRYVK</sequence>
<dbReference type="GeneID" id="5327561"/>
<keyword evidence="2" id="KW-0547">Nucleotide-binding</keyword>
<dbReference type="InterPro" id="IPR011761">
    <property type="entry name" value="ATP-grasp"/>
</dbReference>
<dbReference type="InterPro" id="IPR016677">
    <property type="entry name" value="UCP016817_carboligase"/>
</dbReference>
<dbReference type="STRING" id="419665.Maeo_1149"/>
<dbReference type="GO" id="GO:0046872">
    <property type="term" value="F:metal ion binding"/>
    <property type="evidence" value="ECO:0007669"/>
    <property type="project" value="InterPro"/>
</dbReference>
<dbReference type="Proteomes" id="UP000001106">
    <property type="component" value="Chromosome"/>
</dbReference>
<dbReference type="GO" id="GO:0043774">
    <property type="term" value="F:coenzyme F420-2 alpha-glutamyl ligase activity"/>
    <property type="evidence" value="ECO:0007669"/>
    <property type="project" value="TreeGrafter"/>
</dbReference>
<proteinExistence type="predicted"/>
<dbReference type="SUPFAM" id="SSF56059">
    <property type="entry name" value="Glutathione synthetase ATP-binding domain-like"/>
    <property type="match status" value="1"/>
</dbReference>
<evidence type="ECO:0000259" key="3">
    <source>
        <dbReference type="PROSITE" id="PS50975"/>
    </source>
</evidence>
<dbReference type="OrthoDB" id="11959at2157"/>
<reference evidence="4" key="1">
    <citation type="submission" date="2007-06" db="EMBL/GenBank/DDBJ databases">
        <title>Complete sequence of Methanococcus aeolicus Nankai-3.</title>
        <authorList>
            <consortium name="US DOE Joint Genome Institute"/>
            <person name="Copeland A."/>
            <person name="Lucas S."/>
            <person name="Lapidus A."/>
            <person name="Barry K."/>
            <person name="Glavina del Rio T."/>
            <person name="Dalin E."/>
            <person name="Tice H."/>
            <person name="Pitluck S."/>
            <person name="Chain P."/>
            <person name="Malfatti S."/>
            <person name="Shin M."/>
            <person name="Vergez L."/>
            <person name="Schmutz J."/>
            <person name="Larimer F."/>
            <person name="Land M."/>
            <person name="Hauser L."/>
            <person name="Kyrpides N."/>
            <person name="Lykidis A."/>
            <person name="Sieprawska-Lupa M."/>
            <person name="Whitman W.B."/>
            <person name="Richardson P."/>
        </authorList>
    </citation>
    <scope>NUCLEOTIDE SEQUENCE [LARGE SCALE GENOMIC DNA]</scope>
    <source>
        <strain evidence="4">Nankai-3</strain>
    </source>
</reference>
<keyword evidence="5" id="KW-1185">Reference proteome</keyword>
<dbReference type="InterPro" id="IPR005479">
    <property type="entry name" value="CPAse_ATP-bd"/>
</dbReference>
<dbReference type="HOGENOM" id="CLU_057102_0_0_2"/>
<dbReference type="Gene3D" id="3.30.470.20">
    <property type="entry name" value="ATP-grasp fold, B domain"/>
    <property type="match status" value="1"/>
</dbReference>
<evidence type="ECO:0000256" key="1">
    <source>
        <dbReference type="ARBA" id="ARBA00001936"/>
    </source>
</evidence>
<dbReference type="KEGG" id="mae:Maeo_1149"/>
<dbReference type="InterPro" id="IPR003806">
    <property type="entry name" value="ATP-grasp_PylC-type"/>
</dbReference>
<dbReference type="RefSeq" id="WP_011973858.1">
    <property type="nucleotide sequence ID" value="NC_009635.1"/>
</dbReference>
<keyword evidence="2" id="KW-0067">ATP-binding</keyword>
<name>A6UW54_META3</name>
<protein>
    <recommendedName>
        <fullName evidence="3">ATP-grasp domain-containing protein</fullName>
    </recommendedName>
</protein>
<gene>
    <name evidence="4" type="ordered locus">Maeo_1149</name>
</gene>
<feature type="domain" description="ATP-grasp" evidence="3">
    <location>
        <begin position="114"/>
        <end position="296"/>
    </location>
</feature>
<evidence type="ECO:0000313" key="5">
    <source>
        <dbReference type="Proteomes" id="UP000001106"/>
    </source>
</evidence>
<dbReference type="GO" id="GO:0005524">
    <property type="term" value="F:ATP binding"/>
    <property type="evidence" value="ECO:0007669"/>
    <property type="project" value="UniProtKB-UniRule"/>
</dbReference>
<accession>A6UW54</accession>
<organism evidence="4 5">
    <name type="scientific">Methanococcus aeolicus (strain ATCC BAA-1280 / DSM 17508 / OCM 812 / Nankai-3)</name>
    <dbReference type="NCBI Taxonomy" id="419665"/>
    <lineage>
        <taxon>Archaea</taxon>
        <taxon>Methanobacteriati</taxon>
        <taxon>Methanobacteriota</taxon>
        <taxon>Methanomada group</taxon>
        <taxon>Methanococci</taxon>
        <taxon>Methanococcales</taxon>
        <taxon>Methanococcaceae</taxon>
        <taxon>Methanococcus</taxon>
    </lineage>
</organism>
<dbReference type="PIRSF" id="PIRSF016817">
    <property type="entry name" value="UCP016817_carboligase"/>
    <property type="match status" value="1"/>
</dbReference>
<dbReference type="AlphaFoldDB" id="A6UW54"/>
<dbReference type="PANTHER" id="PTHR21621:SF2">
    <property type="entry name" value="COENZYME GAMMA-F420-2:ALPHA-L-GLUTAMATE LIGASE"/>
    <property type="match status" value="1"/>
</dbReference>